<dbReference type="NCBIfam" id="TIGR04056">
    <property type="entry name" value="OMP_RagA_SusC"/>
    <property type="match status" value="1"/>
</dbReference>
<feature type="signal peptide" evidence="10">
    <location>
        <begin position="1"/>
        <end position="20"/>
    </location>
</feature>
<dbReference type="Gene3D" id="2.40.170.20">
    <property type="entry name" value="TonB-dependent receptor, beta-barrel domain"/>
    <property type="match status" value="1"/>
</dbReference>
<dbReference type="InterPro" id="IPR023997">
    <property type="entry name" value="TonB-dep_OMP_SusC/RagA_CS"/>
</dbReference>
<keyword evidence="5 9" id="KW-0798">TonB box</keyword>
<evidence type="ECO:0000256" key="2">
    <source>
        <dbReference type="ARBA" id="ARBA00022448"/>
    </source>
</evidence>
<keyword evidence="7 8" id="KW-0998">Cell outer membrane</keyword>
<gene>
    <name evidence="13" type="ORF">NOX80_07100</name>
</gene>
<dbReference type="SUPFAM" id="SSF49464">
    <property type="entry name" value="Carboxypeptidase regulatory domain-like"/>
    <property type="match status" value="1"/>
</dbReference>
<protein>
    <submittedName>
        <fullName evidence="13">SusC/RagA family TonB-linked outer membrane protein</fullName>
    </submittedName>
</protein>
<evidence type="ECO:0000313" key="14">
    <source>
        <dbReference type="Proteomes" id="UP001059844"/>
    </source>
</evidence>
<comment type="similarity">
    <text evidence="8 9">Belongs to the TonB-dependent receptor family.</text>
</comment>
<evidence type="ECO:0000256" key="4">
    <source>
        <dbReference type="ARBA" id="ARBA00022692"/>
    </source>
</evidence>
<evidence type="ECO:0000256" key="7">
    <source>
        <dbReference type="ARBA" id="ARBA00023237"/>
    </source>
</evidence>
<keyword evidence="10" id="KW-0732">Signal</keyword>
<dbReference type="PROSITE" id="PS52016">
    <property type="entry name" value="TONB_DEPENDENT_REC_3"/>
    <property type="match status" value="1"/>
</dbReference>
<dbReference type="InterPro" id="IPR000531">
    <property type="entry name" value="Beta-barrel_TonB"/>
</dbReference>
<evidence type="ECO:0000256" key="9">
    <source>
        <dbReference type="RuleBase" id="RU003357"/>
    </source>
</evidence>
<keyword evidence="14" id="KW-1185">Reference proteome</keyword>
<dbReference type="InterPro" id="IPR039426">
    <property type="entry name" value="TonB-dep_rcpt-like"/>
</dbReference>
<feature type="chain" id="PRO_5046250409" evidence="10">
    <location>
        <begin position="21"/>
        <end position="1034"/>
    </location>
</feature>
<dbReference type="InterPro" id="IPR037066">
    <property type="entry name" value="Plug_dom_sf"/>
</dbReference>
<keyword evidence="3 8" id="KW-1134">Transmembrane beta strand</keyword>
<dbReference type="Pfam" id="PF00593">
    <property type="entry name" value="TonB_dep_Rec_b-barrel"/>
    <property type="match status" value="1"/>
</dbReference>
<feature type="domain" description="TonB-dependent receptor plug" evidence="12">
    <location>
        <begin position="113"/>
        <end position="233"/>
    </location>
</feature>
<dbReference type="Gene3D" id="2.60.40.1120">
    <property type="entry name" value="Carboxypeptidase-like, regulatory domain"/>
    <property type="match status" value="1"/>
</dbReference>
<evidence type="ECO:0000313" key="13">
    <source>
        <dbReference type="EMBL" id="UUC46959.1"/>
    </source>
</evidence>
<evidence type="ECO:0000256" key="8">
    <source>
        <dbReference type="PROSITE-ProRule" id="PRU01360"/>
    </source>
</evidence>
<dbReference type="Pfam" id="PF13715">
    <property type="entry name" value="CarbopepD_reg_2"/>
    <property type="match status" value="1"/>
</dbReference>
<dbReference type="InterPro" id="IPR023996">
    <property type="entry name" value="TonB-dep_OMP_SusC/RagA"/>
</dbReference>
<sequence>MRISFTITLLFLLTFKSLFSQEQKVSGRITDLNSFPIPGVSIIEKGTTNGTQSDINGNYSIKVPQGTILTFSFIGMKTQEIKVVSTTLNIVLETEASQMKDIVVTALGIKREKKAVGYSVQEIKGDVINRSGQTNAISALSGNIAGVQVTAPSSMGGSSRIVIRGVGSVTRDNRPLIVIDGIPMNNNNYSSSSGGRDYGDASADINPDDIESVSVLKGGPAAALYGSRAANGVIMYTTKSGQKGRSEISFKTGMTLENIYIMPKLQREYGGGASNQLPTATINGQLYNLADYRTDESWGPRYDPNLRYLPWSAFDPEFANDYLVTRPWVAPKKDVTSFFNTGYTSTTNLSLSHSTKTNNIRVSLSNQYTTGIVPNSSLKKNSFSINGGALLHEKLRFDGMLTYTSTNGFNRPEQGYGNSVASSFFQWGQRQLDFDNLKNYKLANGRQRTWNRTSWSDATPLYTDNPYWTINENTSNDQRNRYIGSIKLKYNFSKNLYAIGNIYGDQYNFLIQNRKAVYSQDISRYGESTKRFSEINYEGRLHFDKRWNNFSFNSFIGVNRRNTNHHSLSGSTSGGLIIPNLYNLSNSKNLSTSSNAFSEVRINSAYLMLSLGYANMLYLEATNRKDWFSTINQPANYPSVTGSFVFSELLKSTPWLSYGKIRSGWAQVSNGASPYSIENYYRILKPFQNVPSYSNNTIVNNPNLTPETKISKEIGLEARFLNSRLGFDIALYEDTTRDLITSLQVTSATGFYSKYINSGKMRNRGIEVSLSLTPVKSNDFTWDIIGNFSKNDNRLLSLYKDTKSQQLATSSIGGIGLLATVGEKYGQIYGTDFAYDANGNKIILADGTYKIGERKALGSILPDYNIGIRNSFNYKRLNVGFLIDIQKGGTYHSVTHVYGHYSGLFEETAANGIRENGIVLEGVQEDGTPNTKVISAYRWARLHSKGVDAQNVFDASYIKMREITLNYRLPGKVISKKVNQITFSAFARNIFAWGLKWNGLDPENASYSSGNIQGLESGSLPSTRSYGLNIEIKI</sequence>
<name>A0ABY5IVU8_9FLAO</name>
<accession>A0ABY5IVU8</accession>
<evidence type="ECO:0000256" key="1">
    <source>
        <dbReference type="ARBA" id="ARBA00004571"/>
    </source>
</evidence>
<dbReference type="SUPFAM" id="SSF56935">
    <property type="entry name" value="Porins"/>
    <property type="match status" value="1"/>
</dbReference>
<dbReference type="InterPro" id="IPR008969">
    <property type="entry name" value="CarboxyPept-like_regulatory"/>
</dbReference>
<comment type="subcellular location">
    <subcellularLocation>
        <location evidence="1 8">Cell outer membrane</location>
        <topology evidence="1 8">Multi-pass membrane protein</topology>
    </subcellularLocation>
</comment>
<feature type="domain" description="TonB-dependent receptor-like beta-barrel" evidence="11">
    <location>
        <begin position="438"/>
        <end position="793"/>
    </location>
</feature>
<dbReference type="Gene3D" id="2.170.130.10">
    <property type="entry name" value="TonB-dependent receptor, plug domain"/>
    <property type="match status" value="1"/>
</dbReference>
<organism evidence="13 14">
    <name type="scientific">Flavobacterium cerinum</name>
    <dbReference type="NCBI Taxonomy" id="2502784"/>
    <lineage>
        <taxon>Bacteria</taxon>
        <taxon>Pseudomonadati</taxon>
        <taxon>Bacteroidota</taxon>
        <taxon>Flavobacteriia</taxon>
        <taxon>Flavobacteriales</taxon>
        <taxon>Flavobacteriaceae</taxon>
        <taxon>Flavobacterium</taxon>
    </lineage>
</organism>
<keyword evidence="2 8" id="KW-0813">Transport</keyword>
<dbReference type="InterPro" id="IPR036942">
    <property type="entry name" value="Beta-barrel_TonB_sf"/>
</dbReference>
<dbReference type="InterPro" id="IPR012910">
    <property type="entry name" value="Plug_dom"/>
</dbReference>
<dbReference type="Proteomes" id="UP001059844">
    <property type="component" value="Chromosome"/>
</dbReference>
<evidence type="ECO:0000256" key="5">
    <source>
        <dbReference type="ARBA" id="ARBA00023077"/>
    </source>
</evidence>
<proteinExistence type="inferred from homology"/>
<evidence type="ECO:0000256" key="10">
    <source>
        <dbReference type="SAM" id="SignalP"/>
    </source>
</evidence>
<dbReference type="EMBL" id="CP101751">
    <property type="protein sequence ID" value="UUC46959.1"/>
    <property type="molecule type" value="Genomic_DNA"/>
</dbReference>
<dbReference type="NCBIfam" id="TIGR04057">
    <property type="entry name" value="SusC_RagA_signa"/>
    <property type="match status" value="1"/>
</dbReference>
<evidence type="ECO:0000259" key="11">
    <source>
        <dbReference type="Pfam" id="PF00593"/>
    </source>
</evidence>
<evidence type="ECO:0000256" key="3">
    <source>
        <dbReference type="ARBA" id="ARBA00022452"/>
    </source>
</evidence>
<evidence type="ECO:0000256" key="6">
    <source>
        <dbReference type="ARBA" id="ARBA00023136"/>
    </source>
</evidence>
<dbReference type="RefSeq" id="WP_256552613.1">
    <property type="nucleotide sequence ID" value="NZ_CP101751.1"/>
</dbReference>
<dbReference type="Pfam" id="PF07715">
    <property type="entry name" value="Plug"/>
    <property type="match status" value="1"/>
</dbReference>
<reference evidence="13" key="1">
    <citation type="submission" date="2022-07" db="EMBL/GenBank/DDBJ databases">
        <title>Isolation, identification, and degradation of a PFOSA degrading strain from sewage treatment plant.</title>
        <authorList>
            <person name="Zhang L."/>
            <person name="Huo Y."/>
        </authorList>
    </citation>
    <scope>NUCLEOTIDE SEQUENCE</scope>
    <source>
        <strain evidence="13">C1</strain>
    </source>
</reference>
<keyword evidence="6 8" id="KW-0472">Membrane</keyword>
<keyword evidence="4 8" id="KW-0812">Transmembrane</keyword>
<evidence type="ECO:0000259" key="12">
    <source>
        <dbReference type="Pfam" id="PF07715"/>
    </source>
</evidence>